<dbReference type="EMBL" id="UYJE01004591">
    <property type="protein sequence ID" value="VDI29346.1"/>
    <property type="molecule type" value="Genomic_DNA"/>
</dbReference>
<dbReference type="Proteomes" id="UP000596742">
    <property type="component" value="Unassembled WGS sequence"/>
</dbReference>
<name>A0A8B6E5H0_MYTGA</name>
<dbReference type="AlphaFoldDB" id="A0A8B6E5H0"/>
<proteinExistence type="predicted"/>
<feature type="chain" id="PRO_5032774548" evidence="1">
    <location>
        <begin position="18"/>
        <end position="132"/>
    </location>
</feature>
<dbReference type="InterPro" id="IPR008922">
    <property type="entry name" value="Di-copper_centre_dom_sf"/>
</dbReference>
<dbReference type="SUPFAM" id="SSF48056">
    <property type="entry name" value="Di-copper centre-containing domain"/>
    <property type="match status" value="1"/>
</dbReference>
<accession>A0A8B6E5H0</accession>
<organism evidence="2 3">
    <name type="scientific">Mytilus galloprovincialis</name>
    <name type="common">Mediterranean mussel</name>
    <dbReference type="NCBI Taxonomy" id="29158"/>
    <lineage>
        <taxon>Eukaryota</taxon>
        <taxon>Metazoa</taxon>
        <taxon>Spiralia</taxon>
        <taxon>Lophotrochozoa</taxon>
        <taxon>Mollusca</taxon>
        <taxon>Bivalvia</taxon>
        <taxon>Autobranchia</taxon>
        <taxon>Pteriomorphia</taxon>
        <taxon>Mytilida</taxon>
        <taxon>Mytiloidea</taxon>
        <taxon>Mytilidae</taxon>
        <taxon>Mytilinae</taxon>
        <taxon>Mytilus</taxon>
    </lineage>
</organism>
<sequence length="132" mass="15475">MIIRIVLAFSLVISANAMIQEISVPPNLLECFQHYASKTSAAKTVGQSIHWMCTHLFVWRESGVKGWLMFNMTHEARIWYHSLLPVINKGFTVKKRSARMSRGYRIRKEIRMMTNRERDDFFRAIQLLKADT</sequence>
<comment type="caution">
    <text evidence="2">The sequence shown here is derived from an EMBL/GenBank/DDBJ whole genome shotgun (WGS) entry which is preliminary data.</text>
</comment>
<protein>
    <submittedName>
        <fullName evidence="2">Uncharacterized protein</fullName>
    </submittedName>
</protein>
<keyword evidence="1" id="KW-0732">Signal</keyword>
<evidence type="ECO:0000313" key="2">
    <source>
        <dbReference type="EMBL" id="VDI29346.1"/>
    </source>
</evidence>
<evidence type="ECO:0000256" key="1">
    <source>
        <dbReference type="SAM" id="SignalP"/>
    </source>
</evidence>
<gene>
    <name evidence="2" type="ORF">MGAL_10B062820</name>
</gene>
<evidence type="ECO:0000313" key="3">
    <source>
        <dbReference type="Proteomes" id="UP000596742"/>
    </source>
</evidence>
<feature type="signal peptide" evidence="1">
    <location>
        <begin position="1"/>
        <end position="17"/>
    </location>
</feature>
<keyword evidence="3" id="KW-1185">Reference proteome</keyword>
<reference evidence="2" key="1">
    <citation type="submission" date="2018-11" db="EMBL/GenBank/DDBJ databases">
        <authorList>
            <person name="Alioto T."/>
            <person name="Alioto T."/>
        </authorList>
    </citation>
    <scope>NUCLEOTIDE SEQUENCE</scope>
</reference>
<feature type="non-terminal residue" evidence="2">
    <location>
        <position position="132"/>
    </location>
</feature>